<keyword evidence="1" id="KW-0645">Protease</keyword>
<dbReference type="InterPro" id="IPR000209">
    <property type="entry name" value="Peptidase_S8/S53_dom"/>
</dbReference>
<dbReference type="PRINTS" id="PR00723">
    <property type="entry name" value="SUBTILISIN"/>
</dbReference>
<evidence type="ECO:0000313" key="8">
    <source>
        <dbReference type="Proteomes" id="UP000307440"/>
    </source>
</evidence>
<dbReference type="Gene3D" id="3.40.50.200">
    <property type="entry name" value="Peptidase S8/S53 domain"/>
    <property type="match status" value="1"/>
</dbReference>
<keyword evidence="2" id="KW-0378">Hydrolase</keyword>
<evidence type="ECO:0000313" key="7">
    <source>
        <dbReference type="EMBL" id="TFK29178.1"/>
    </source>
</evidence>
<feature type="domain" description="Peptidase S8/S53" evidence="6">
    <location>
        <begin position="99"/>
        <end position="277"/>
    </location>
</feature>
<dbReference type="AlphaFoldDB" id="A0A5C3L8U2"/>
<dbReference type="GO" id="GO:0016485">
    <property type="term" value="P:protein processing"/>
    <property type="evidence" value="ECO:0007669"/>
    <property type="project" value="TreeGrafter"/>
</dbReference>
<dbReference type="GO" id="GO:0005802">
    <property type="term" value="C:trans-Golgi network"/>
    <property type="evidence" value="ECO:0007669"/>
    <property type="project" value="TreeGrafter"/>
</dbReference>
<dbReference type="STRING" id="230819.A0A5C3L8U2"/>
<dbReference type="InterPro" id="IPR036852">
    <property type="entry name" value="Peptidase_S8/S53_dom_sf"/>
</dbReference>
<dbReference type="OrthoDB" id="300641at2759"/>
<dbReference type="PROSITE" id="PS00137">
    <property type="entry name" value="SUBTILASE_HIS"/>
    <property type="match status" value="1"/>
</dbReference>
<dbReference type="PANTHER" id="PTHR42884">
    <property type="entry name" value="PROPROTEIN CONVERTASE SUBTILISIN/KEXIN-RELATED"/>
    <property type="match status" value="1"/>
</dbReference>
<dbReference type="GO" id="GO:0000139">
    <property type="term" value="C:Golgi membrane"/>
    <property type="evidence" value="ECO:0007669"/>
    <property type="project" value="TreeGrafter"/>
</dbReference>
<dbReference type="EMBL" id="ML210151">
    <property type="protein sequence ID" value="TFK29178.1"/>
    <property type="molecule type" value="Genomic_DNA"/>
</dbReference>
<dbReference type="SUPFAM" id="SSF52743">
    <property type="entry name" value="Subtilisin-like"/>
    <property type="match status" value="1"/>
</dbReference>
<proteinExistence type="inferred from homology"/>
<evidence type="ECO:0000256" key="2">
    <source>
        <dbReference type="ARBA" id="ARBA00022801"/>
    </source>
</evidence>
<dbReference type="Pfam" id="PF00082">
    <property type="entry name" value="Peptidase_S8"/>
    <property type="match status" value="1"/>
</dbReference>
<evidence type="ECO:0000259" key="6">
    <source>
        <dbReference type="Pfam" id="PF00082"/>
    </source>
</evidence>
<accession>A0A5C3L8U2</accession>
<gene>
    <name evidence="7" type="ORF">FA15DRAFT_700442</name>
</gene>
<name>A0A5C3L8U2_COPMA</name>
<feature type="region of interest" description="Disordered" evidence="5">
    <location>
        <begin position="1"/>
        <end position="22"/>
    </location>
</feature>
<feature type="region of interest" description="Disordered" evidence="5">
    <location>
        <begin position="437"/>
        <end position="456"/>
    </location>
</feature>
<dbReference type="InterPro" id="IPR015500">
    <property type="entry name" value="Peptidase_S8_subtilisin-rel"/>
</dbReference>
<dbReference type="Proteomes" id="UP000307440">
    <property type="component" value="Unassembled WGS sequence"/>
</dbReference>
<keyword evidence="3" id="KW-0720">Serine protease</keyword>
<evidence type="ECO:0000256" key="4">
    <source>
        <dbReference type="PROSITE-ProRule" id="PRU01240"/>
    </source>
</evidence>
<evidence type="ECO:0000256" key="5">
    <source>
        <dbReference type="SAM" id="MobiDB-lite"/>
    </source>
</evidence>
<dbReference type="PROSITE" id="PS51892">
    <property type="entry name" value="SUBTILASE"/>
    <property type="match status" value="1"/>
</dbReference>
<comment type="similarity">
    <text evidence="4">Belongs to the peptidase S8 family.</text>
</comment>
<evidence type="ECO:0000256" key="1">
    <source>
        <dbReference type="ARBA" id="ARBA00022670"/>
    </source>
</evidence>
<keyword evidence="8" id="KW-1185">Reference proteome</keyword>
<dbReference type="PANTHER" id="PTHR42884:SF14">
    <property type="entry name" value="NEUROENDOCRINE CONVERTASE 1"/>
    <property type="match status" value="1"/>
</dbReference>
<evidence type="ECO:0000256" key="3">
    <source>
        <dbReference type="ARBA" id="ARBA00022825"/>
    </source>
</evidence>
<protein>
    <submittedName>
        <fullName evidence="7">Subtilisin-like protein</fullName>
    </submittedName>
</protein>
<dbReference type="GO" id="GO:0004252">
    <property type="term" value="F:serine-type endopeptidase activity"/>
    <property type="evidence" value="ECO:0007669"/>
    <property type="project" value="InterPro"/>
</dbReference>
<sequence length="456" mass="49706">MLQLRANIDDDDDDGLDLNEPVKRGALSDPVIEAYRNLKRASSPAELDNLRHLAASITHLEKQHRHTFVPRAPAPEAAPPLYPDNLMNVTPVWDMGYTGKGIVTAIIDDGVDYTSEDLKVNFDAKNSYDFNDHEPMSFFKRRTDHHGTRCAGQIAAAKNGLCGVFGGQITAVDEAAPLNYGFQDVSIYSCSRGPRDNGTKMQVPPYIIRKAVLSGANKERGGKGSLFVSASGNGTHKGISTGIRTVYGASLWVLWITRGYIPSTRRCAANLVVGYSSGRGDHITTTDKGVRECAHSLMVARLLQQPALQGDCACPGSPTRLVLARHAVPRRQHRPAHQPPRPRLGTHTFRQILQLKYGYGVMDAWRFVTAAKEWQLVEPQAYIELNPNILNNGELKAIWKGKGWSMSRLGFGLTIAGGETSKLSWCCLLGEEPVGGDEGTGGKGIGQRLGSRGGRL</sequence>
<organism evidence="7 8">
    <name type="scientific">Coprinopsis marcescibilis</name>
    <name type="common">Agaric fungus</name>
    <name type="synonym">Psathyrella marcescibilis</name>
    <dbReference type="NCBI Taxonomy" id="230819"/>
    <lineage>
        <taxon>Eukaryota</taxon>
        <taxon>Fungi</taxon>
        <taxon>Dikarya</taxon>
        <taxon>Basidiomycota</taxon>
        <taxon>Agaricomycotina</taxon>
        <taxon>Agaricomycetes</taxon>
        <taxon>Agaricomycetidae</taxon>
        <taxon>Agaricales</taxon>
        <taxon>Agaricineae</taxon>
        <taxon>Psathyrellaceae</taxon>
        <taxon>Coprinopsis</taxon>
    </lineage>
</organism>
<comment type="caution">
    <text evidence="4">Lacks conserved residue(s) required for the propagation of feature annotation.</text>
</comment>
<reference evidence="7 8" key="1">
    <citation type="journal article" date="2019" name="Nat. Ecol. Evol.">
        <title>Megaphylogeny resolves global patterns of mushroom evolution.</title>
        <authorList>
            <person name="Varga T."/>
            <person name="Krizsan K."/>
            <person name="Foldi C."/>
            <person name="Dima B."/>
            <person name="Sanchez-Garcia M."/>
            <person name="Sanchez-Ramirez S."/>
            <person name="Szollosi G.J."/>
            <person name="Szarkandi J.G."/>
            <person name="Papp V."/>
            <person name="Albert L."/>
            <person name="Andreopoulos W."/>
            <person name="Angelini C."/>
            <person name="Antonin V."/>
            <person name="Barry K.W."/>
            <person name="Bougher N.L."/>
            <person name="Buchanan P."/>
            <person name="Buyck B."/>
            <person name="Bense V."/>
            <person name="Catcheside P."/>
            <person name="Chovatia M."/>
            <person name="Cooper J."/>
            <person name="Damon W."/>
            <person name="Desjardin D."/>
            <person name="Finy P."/>
            <person name="Geml J."/>
            <person name="Haridas S."/>
            <person name="Hughes K."/>
            <person name="Justo A."/>
            <person name="Karasinski D."/>
            <person name="Kautmanova I."/>
            <person name="Kiss B."/>
            <person name="Kocsube S."/>
            <person name="Kotiranta H."/>
            <person name="LaButti K.M."/>
            <person name="Lechner B.E."/>
            <person name="Liimatainen K."/>
            <person name="Lipzen A."/>
            <person name="Lukacs Z."/>
            <person name="Mihaltcheva S."/>
            <person name="Morgado L.N."/>
            <person name="Niskanen T."/>
            <person name="Noordeloos M.E."/>
            <person name="Ohm R.A."/>
            <person name="Ortiz-Santana B."/>
            <person name="Ovrebo C."/>
            <person name="Racz N."/>
            <person name="Riley R."/>
            <person name="Savchenko A."/>
            <person name="Shiryaev A."/>
            <person name="Soop K."/>
            <person name="Spirin V."/>
            <person name="Szebenyi C."/>
            <person name="Tomsovsky M."/>
            <person name="Tulloss R.E."/>
            <person name="Uehling J."/>
            <person name="Grigoriev I.V."/>
            <person name="Vagvolgyi C."/>
            <person name="Papp T."/>
            <person name="Martin F.M."/>
            <person name="Miettinen O."/>
            <person name="Hibbett D.S."/>
            <person name="Nagy L.G."/>
        </authorList>
    </citation>
    <scope>NUCLEOTIDE SEQUENCE [LARGE SCALE GENOMIC DNA]</scope>
    <source>
        <strain evidence="7 8">CBS 121175</strain>
    </source>
</reference>
<dbReference type="InterPro" id="IPR022398">
    <property type="entry name" value="Peptidase_S8_His-AS"/>
</dbReference>